<accession>A0A1G2AYB0</accession>
<dbReference type="Proteomes" id="UP000176952">
    <property type="component" value="Unassembled WGS sequence"/>
</dbReference>
<name>A0A1G2AYB0_9BACT</name>
<reference evidence="1 2" key="1">
    <citation type="journal article" date="2016" name="Nat. Commun.">
        <title>Thousands of microbial genomes shed light on interconnected biogeochemical processes in an aquifer system.</title>
        <authorList>
            <person name="Anantharaman K."/>
            <person name="Brown C.T."/>
            <person name="Hug L.A."/>
            <person name="Sharon I."/>
            <person name="Castelle C.J."/>
            <person name="Probst A.J."/>
            <person name="Thomas B.C."/>
            <person name="Singh A."/>
            <person name="Wilkins M.J."/>
            <person name="Karaoz U."/>
            <person name="Brodie E.L."/>
            <person name="Williams K.H."/>
            <person name="Hubbard S.S."/>
            <person name="Banfield J.F."/>
        </authorList>
    </citation>
    <scope>NUCLEOTIDE SEQUENCE [LARGE SCALE GENOMIC DNA]</scope>
</reference>
<comment type="caution">
    <text evidence="1">The sequence shown here is derived from an EMBL/GenBank/DDBJ whole genome shotgun (WGS) entry which is preliminary data.</text>
</comment>
<gene>
    <name evidence="1" type="ORF">A3F54_02635</name>
</gene>
<sequence>MLCASEGLIIKIGLCFFSKFRNHKVSPFLFAARAASLEKNNRVTTSCRDEITMERGGSPDEIGALEGENPTRVCPSKFINRVMKRREL</sequence>
<evidence type="ECO:0000313" key="1">
    <source>
        <dbReference type="EMBL" id="OGY81496.1"/>
    </source>
</evidence>
<protein>
    <submittedName>
        <fullName evidence="1">Uncharacterized protein</fullName>
    </submittedName>
</protein>
<proteinExistence type="predicted"/>
<dbReference type="EMBL" id="MHKD01000043">
    <property type="protein sequence ID" value="OGY81496.1"/>
    <property type="molecule type" value="Genomic_DNA"/>
</dbReference>
<evidence type="ECO:0000313" key="2">
    <source>
        <dbReference type="Proteomes" id="UP000176952"/>
    </source>
</evidence>
<organism evidence="1 2">
    <name type="scientific">Candidatus Kerfeldbacteria bacterium RIFCSPHIGHO2_12_FULL_48_17</name>
    <dbReference type="NCBI Taxonomy" id="1798542"/>
    <lineage>
        <taxon>Bacteria</taxon>
        <taxon>Candidatus Kerfeldiibacteriota</taxon>
    </lineage>
</organism>
<dbReference type="AlphaFoldDB" id="A0A1G2AYB0"/>